<accession>A0A939LY80</accession>
<evidence type="ECO:0000256" key="5">
    <source>
        <dbReference type="ARBA" id="ARBA00022840"/>
    </source>
</evidence>
<dbReference type="GO" id="GO:0006083">
    <property type="term" value="P:acetate metabolic process"/>
    <property type="evidence" value="ECO:0007669"/>
    <property type="project" value="TreeGrafter"/>
</dbReference>
<gene>
    <name evidence="6" type="primary">ackA</name>
    <name evidence="8" type="ORF">J4H91_08325</name>
</gene>
<dbReference type="CDD" id="cd24010">
    <property type="entry name" value="ASKHA_NBD_AcK_PK"/>
    <property type="match status" value="1"/>
</dbReference>
<evidence type="ECO:0000256" key="1">
    <source>
        <dbReference type="ARBA" id="ARBA00008748"/>
    </source>
</evidence>
<dbReference type="GO" id="GO:0008776">
    <property type="term" value="F:acetate kinase activity"/>
    <property type="evidence" value="ECO:0007669"/>
    <property type="project" value="UniProtKB-UniRule"/>
</dbReference>
<proteinExistence type="inferred from homology"/>
<keyword evidence="9" id="KW-1185">Reference proteome</keyword>
<evidence type="ECO:0000256" key="3">
    <source>
        <dbReference type="ARBA" id="ARBA00022741"/>
    </source>
</evidence>
<feature type="binding site" evidence="6">
    <location>
        <position position="8"/>
    </location>
    <ligand>
        <name>Mg(2+)</name>
        <dbReference type="ChEBI" id="CHEBI:18420"/>
    </ligand>
</feature>
<feature type="binding site" evidence="6">
    <location>
        <position position="387"/>
    </location>
    <ligand>
        <name>Mg(2+)</name>
        <dbReference type="ChEBI" id="CHEBI:18420"/>
    </ligand>
</feature>
<dbReference type="EMBL" id="JAGDYL010000012">
    <property type="protein sequence ID" value="MBO1805323.1"/>
    <property type="molecule type" value="Genomic_DNA"/>
</dbReference>
<comment type="cofactor">
    <cofactor evidence="6">
        <name>Mg(2+)</name>
        <dbReference type="ChEBI" id="CHEBI:18420"/>
    </cofactor>
    <cofactor evidence="6">
        <name>Mn(2+)</name>
        <dbReference type="ChEBI" id="CHEBI:29035"/>
    </cofactor>
    <text evidence="6">Mg(2+). Can also accept Mn(2+).</text>
</comment>
<feature type="binding site" evidence="6">
    <location>
        <begin position="212"/>
        <end position="216"/>
    </location>
    <ligand>
        <name>ATP</name>
        <dbReference type="ChEBI" id="CHEBI:30616"/>
    </ligand>
</feature>
<dbReference type="Gene3D" id="3.30.420.40">
    <property type="match status" value="2"/>
</dbReference>
<feature type="active site" description="Proton donor/acceptor" evidence="6">
    <location>
        <position position="152"/>
    </location>
</feature>
<keyword evidence="2 6" id="KW-0808">Transferase</keyword>
<dbReference type="AlphaFoldDB" id="A0A939LY80"/>
<dbReference type="GO" id="GO:0005737">
    <property type="term" value="C:cytoplasm"/>
    <property type="evidence" value="ECO:0007669"/>
    <property type="project" value="UniProtKB-SubCell"/>
</dbReference>
<dbReference type="PROSITE" id="PS01076">
    <property type="entry name" value="ACETATE_KINASE_2"/>
    <property type="match status" value="1"/>
</dbReference>
<dbReference type="HAMAP" id="MF_00020">
    <property type="entry name" value="Acetate_kinase"/>
    <property type="match status" value="1"/>
</dbReference>
<evidence type="ECO:0000256" key="4">
    <source>
        <dbReference type="ARBA" id="ARBA00022777"/>
    </source>
</evidence>
<feature type="binding site" evidence="6">
    <location>
        <position position="15"/>
    </location>
    <ligand>
        <name>ATP</name>
        <dbReference type="ChEBI" id="CHEBI:30616"/>
    </ligand>
</feature>
<keyword evidence="6" id="KW-0479">Metal-binding</keyword>
<sequence>MSNVLVINAGSSSIKYQLVDAETGERSAAGLVERIGQRGSEGRIVHRSEGEGSAGARFERELPVPDHTAGFSAMVEAFAACGTPVEGLDIRAVGHRVVQGGSEFFEPTLIDDRVADRILELGALAPLHNPGQYQAIMAARARFDVPHVAVFDTAFHQTIPQRAYTYAIDRDVADRHGVRRYGFHGVSHQVVSRRAAAFLGRPIESLRQIVLHLGNGASACAIDGGRSVDTSMGFTPLEGLVMGTRGGDVDPGALLHLLRAGLETDELDALLNRGSGLAGLAGSNDFRDVWAAAEAGDGAARLALDVYAHRARHYIGAYLAVLGGADALVFTAGVGENHAGIRARICGGLEWLGVEIDPSRNEAAAAGPRRIGTDASRVEVLVVPTDEEAEIARQSWRLVAG</sequence>
<protein>
    <recommendedName>
        <fullName evidence="6">Acetate kinase</fullName>
        <ecNumber evidence="6">2.7.2.1</ecNumber>
    </recommendedName>
    <alternativeName>
        <fullName evidence="6">Acetokinase</fullName>
    </alternativeName>
</protein>
<dbReference type="SUPFAM" id="SSF53067">
    <property type="entry name" value="Actin-like ATPase domain"/>
    <property type="match status" value="2"/>
</dbReference>
<dbReference type="InterPro" id="IPR000890">
    <property type="entry name" value="Aliphatic_acid_kin_short-chain"/>
</dbReference>
<dbReference type="InterPro" id="IPR023865">
    <property type="entry name" value="Aliphatic_acid_kinase_CS"/>
</dbReference>
<comment type="similarity">
    <text evidence="1 6 7">Belongs to the acetokinase family.</text>
</comment>
<evidence type="ECO:0000256" key="7">
    <source>
        <dbReference type="RuleBase" id="RU003835"/>
    </source>
</evidence>
<feature type="site" description="Transition state stabilizer" evidence="6">
    <location>
        <position position="245"/>
    </location>
</feature>
<evidence type="ECO:0000313" key="9">
    <source>
        <dbReference type="Proteomes" id="UP000664398"/>
    </source>
</evidence>
<dbReference type="EC" id="2.7.2.1" evidence="6"/>
<organism evidence="8 9">
    <name type="scientific">Leucobacter ruminantium</name>
    <dbReference type="NCBI Taxonomy" id="1289170"/>
    <lineage>
        <taxon>Bacteria</taxon>
        <taxon>Bacillati</taxon>
        <taxon>Actinomycetota</taxon>
        <taxon>Actinomycetes</taxon>
        <taxon>Micrococcales</taxon>
        <taxon>Microbacteriaceae</taxon>
        <taxon>Leucobacter</taxon>
    </lineage>
</organism>
<reference evidence="8" key="1">
    <citation type="submission" date="2021-03" db="EMBL/GenBank/DDBJ databases">
        <title>Leucobacter chromiisoli sp. nov., isolated from chromium-containing soil of chemical plant.</title>
        <authorList>
            <person name="Xu Z."/>
        </authorList>
    </citation>
    <scope>NUCLEOTIDE SEQUENCE</scope>
    <source>
        <strain evidence="8">A2</strain>
    </source>
</reference>
<feature type="binding site" evidence="6">
    <location>
        <begin position="333"/>
        <end position="337"/>
    </location>
    <ligand>
        <name>ATP</name>
        <dbReference type="ChEBI" id="CHEBI:30616"/>
    </ligand>
</feature>
<feature type="site" description="Transition state stabilizer" evidence="6">
    <location>
        <position position="184"/>
    </location>
</feature>
<dbReference type="Proteomes" id="UP000664398">
    <property type="component" value="Unassembled WGS sequence"/>
</dbReference>
<keyword evidence="3 6" id="KW-0547">Nucleotide-binding</keyword>
<feature type="binding site" evidence="6">
    <location>
        <begin position="285"/>
        <end position="287"/>
    </location>
    <ligand>
        <name>ATP</name>
        <dbReference type="ChEBI" id="CHEBI:30616"/>
    </ligand>
</feature>
<comment type="subcellular location">
    <subcellularLocation>
        <location evidence="6">Cytoplasm</location>
    </subcellularLocation>
</comment>
<name>A0A939LY80_9MICO</name>
<dbReference type="GO" id="GO:0005524">
    <property type="term" value="F:ATP binding"/>
    <property type="evidence" value="ECO:0007669"/>
    <property type="project" value="UniProtKB-KW"/>
</dbReference>
<evidence type="ECO:0000256" key="2">
    <source>
        <dbReference type="ARBA" id="ARBA00022679"/>
    </source>
</evidence>
<dbReference type="NCBIfam" id="TIGR00016">
    <property type="entry name" value="ackA"/>
    <property type="match status" value="1"/>
</dbReference>
<comment type="pathway">
    <text evidence="6">Metabolic intermediate biosynthesis; acetyl-CoA biosynthesis; acetyl-CoA from acetate: step 1/2.</text>
</comment>
<dbReference type="PRINTS" id="PR00471">
    <property type="entry name" value="ACETATEKNASE"/>
</dbReference>
<comment type="catalytic activity">
    <reaction evidence="6">
        <text>acetate + ATP = acetyl phosphate + ADP</text>
        <dbReference type="Rhea" id="RHEA:11352"/>
        <dbReference type="ChEBI" id="CHEBI:22191"/>
        <dbReference type="ChEBI" id="CHEBI:30089"/>
        <dbReference type="ChEBI" id="CHEBI:30616"/>
        <dbReference type="ChEBI" id="CHEBI:456216"/>
        <dbReference type="EC" id="2.7.2.1"/>
    </reaction>
</comment>
<feature type="binding site" evidence="6">
    <location>
        <position position="96"/>
    </location>
    <ligand>
        <name>substrate</name>
    </ligand>
</feature>
<keyword evidence="5 6" id="KW-0067">ATP-binding</keyword>
<keyword evidence="6" id="KW-0963">Cytoplasm</keyword>
<evidence type="ECO:0000313" key="8">
    <source>
        <dbReference type="EMBL" id="MBO1805323.1"/>
    </source>
</evidence>
<dbReference type="InterPro" id="IPR004372">
    <property type="entry name" value="Ac/propionate_kinase"/>
</dbReference>
<dbReference type="RefSeq" id="WP_208045804.1">
    <property type="nucleotide sequence ID" value="NZ_JAGDYL010000012.1"/>
</dbReference>
<keyword evidence="4 6" id="KW-0418">Kinase</keyword>
<dbReference type="PIRSF" id="PIRSF000722">
    <property type="entry name" value="Acetate_prop_kin"/>
    <property type="match status" value="1"/>
</dbReference>
<dbReference type="GO" id="GO:0000287">
    <property type="term" value="F:magnesium ion binding"/>
    <property type="evidence" value="ECO:0007669"/>
    <property type="project" value="UniProtKB-UniRule"/>
</dbReference>
<comment type="caution">
    <text evidence="8">The sequence shown here is derived from an EMBL/GenBank/DDBJ whole genome shotgun (WGS) entry which is preliminary data.</text>
</comment>
<dbReference type="Pfam" id="PF00871">
    <property type="entry name" value="Acetate_kinase"/>
    <property type="match status" value="1"/>
</dbReference>
<evidence type="ECO:0000256" key="6">
    <source>
        <dbReference type="HAMAP-Rule" id="MF_00020"/>
    </source>
</evidence>
<dbReference type="PANTHER" id="PTHR21060">
    <property type="entry name" value="ACETATE KINASE"/>
    <property type="match status" value="1"/>
</dbReference>
<dbReference type="InterPro" id="IPR043129">
    <property type="entry name" value="ATPase_NBD"/>
</dbReference>
<dbReference type="GO" id="GO:0006085">
    <property type="term" value="P:acetyl-CoA biosynthetic process"/>
    <property type="evidence" value="ECO:0007669"/>
    <property type="project" value="UniProtKB-UniRule"/>
</dbReference>
<comment type="function">
    <text evidence="6">Catalyzes the formation of acetyl phosphate from acetate and ATP. Can also catalyze the reverse reaction.</text>
</comment>
<dbReference type="PANTHER" id="PTHR21060:SF15">
    <property type="entry name" value="ACETATE KINASE-RELATED"/>
    <property type="match status" value="1"/>
</dbReference>
<keyword evidence="6" id="KW-0460">Magnesium</keyword>
<dbReference type="PROSITE" id="PS01075">
    <property type="entry name" value="ACETATE_KINASE_1"/>
    <property type="match status" value="1"/>
</dbReference>
<comment type="subunit">
    <text evidence="6">Homodimer.</text>
</comment>